<feature type="domain" description="HTH lysR-type" evidence="5">
    <location>
        <begin position="1"/>
        <end position="51"/>
    </location>
</feature>
<dbReference type="PRINTS" id="PR00039">
    <property type="entry name" value="HTHLYSR"/>
</dbReference>
<proteinExistence type="inferred from homology"/>
<comment type="similarity">
    <text evidence="1">Belongs to the LysR transcriptional regulatory family.</text>
</comment>
<comment type="caution">
    <text evidence="6">The sequence shown here is derived from an EMBL/GenBank/DDBJ whole genome shotgun (WGS) entry which is preliminary data.</text>
</comment>
<dbReference type="Pfam" id="PF00126">
    <property type="entry name" value="HTH_1"/>
    <property type="match status" value="1"/>
</dbReference>
<keyword evidence="4" id="KW-0804">Transcription</keyword>
<dbReference type="RefSeq" id="WP_226937389.1">
    <property type="nucleotide sequence ID" value="NZ_JACDXX010000024.1"/>
</dbReference>
<dbReference type="PROSITE" id="PS50931">
    <property type="entry name" value="HTH_LYSR"/>
    <property type="match status" value="1"/>
</dbReference>
<name>A0ABS8CS06_9RHOB</name>
<dbReference type="Proteomes" id="UP001198571">
    <property type="component" value="Unassembled WGS sequence"/>
</dbReference>
<evidence type="ECO:0000256" key="3">
    <source>
        <dbReference type="ARBA" id="ARBA00023125"/>
    </source>
</evidence>
<dbReference type="EMBL" id="JACDXX010000024">
    <property type="protein sequence ID" value="MCB5411958.1"/>
    <property type="molecule type" value="Genomic_DNA"/>
</dbReference>
<protein>
    <submittedName>
        <fullName evidence="6">LysR family transcriptional regulator</fullName>
    </submittedName>
</protein>
<dbReference type="InterPro" id="IPR000847">
    <property type="entry name" value="LysR_HTH_N"/>
</dbReference>
<evidence type="ECO:0000259" key="5">
    <source>
        <dbReference type="PROSITE" id="PS50931"/>
    </source>
</evidence>
<dbReference type="Gene3D" id="1.10.10.10">
    <property type="entry name" value="Winged helix-like DNA-binding domain superfamily/Winged helix DNA-binding domain"/>
    <property type="match status" value="1"/>
</dbReference>
<dbReference type="PANTHER" id="PTHR30537">
    <property type="entry name" value="HTH-TYPE TRANSCRIPTIONAL REGULATOR"/>
    <property type="match status" value="1"/>
</dbReference>
<evidence type="ECO:0000256" key="1">
    <source>
        <dbReference type="ARBA" id="ARBA00009437"/>
    </source>
</evidence>
<dbReference type="InterPro" id="IPR036390">
    <property type="entry name" value="WH_DNA-bd_sf"/>
</dbReference>
<dbReference type="InterPro" id="IPR036388">
    <property type="entry name" value="WH-like_DNA-bd_sf"/>
</dbReference>
<organism evidence="6 7">
    <name type="scientific">Pseudogemmobacter faecipullorum</name>
    <dbReference type="NCBI Taxonomy" id="2755041"/>
    <lineage>
        <taxon>Bacteria</taxon>
        <taxon>Pseudomonadati</taxon>
        <taxon>Pseudomonadota</taxon>
        <taxon>Alphaproteobacteria</taxon>
        <taxon>Rhodobacterales</taxon>
        <taxon>Paracoccaceae</taxon>
        <taxon>Pseudogemmobacter</taxon>
    </lineage>
</organism>
<evidence type="ECO:0000256" key="4">
    <source>
        <dbReference type="ARBA" id="ARBA00023163"/>
    </source>
</evidence>
<evidence type="ECO:0000256" key="2">
    <source>
        <dbReference type="ARBA" id="ARBA00023015"/>
    </source>
</evidence>
<dbReference type="InterPro" id="IPR005119">
    <property type="entry name" value="LysR_subst-bd"/>
</dbReference>
<evidence type="ECO:0000313" key="7">
    <source>
        <dbReference type="Proteomes" id="UP001198571"/>
    </source>
</evidence>
<dbReference type="InterPro" id="IPR058163">
    <property type="entry name" value="LysR-type_TF_proteobact-type"/>
</dbReference>
<dbReference type="SUPFAM" id="SSF53850">
    <property type="entry name" value="Periplasmic binding protein-like II"/>
    <property type="match status" value="1"/>
</dbReference>
<keyword evidence="3" id="KW-0238">DNA-binding</keyword>
<dbReference type="SUPFAM" id="SSF46785">
    <property type="entry name" value="Winged helix' DNA-binding domain"/>
    <property type="match status" value="1"/>
</dbReference>
<sequence length="305" mass="33566">MFEAAARHMSFTEAAREFNVTQPAVSRMIARLEDHLGCELFRRKSGRTELTDSGVVLLRGVRSGFDSIESALGEIAALHQQDNTLTISVTSAFAIHWLMPRFDKLRRDLPELTVRLDLIHGEPNGPLGAADIGIRYNMTSSEDSEIAMLADEVIIPVCSPAYLQTHSRIDGPGGMKGHTIANLQGTLRLPWQKALPWLSGGQFHDADEMTFSDYALVLQAAIKGQAIALGWWHVVAHEIFTGGLVPAGNKMLKTGAFYNLLTRPGPGKRPAVRKLCDWLIAEFAVLETERDRLGLETVIRAGADR</sequence>
<dbReference type="PANTHER" id="PTHR30537:SF74">
    <property type="entry name" value="HTH-TYPE TRANSCRIPTIONAL REGULATOR TRPI"/>
    <property type="match status" value="1"/>
</dbReference>
<accession>A0ABS8CS06</accession>
<gene>
    <name evidence="6" type="ORF">H0485_18385</name>
</gene>
<keyword evidence="2" id="KW-0805">Transcription regulation</keyword>
<dbReference type="Gene3D" id="3.40.190.10">
    <property type="entry name" value="Periplasmic binding protein-like II"/>
    <property type="match status" value="2"/>
</dbReference>
<dbReference type="Pfam" id="PF03466">
    <property type="entry name" value="LysR_substrate"/>
    <property type="match status" value="1"/>
</dbReference>
<evidence type="ECO:0000313" key="6">
    <source>
        <dbReference type="EMBL" id="MCB5411958.1"/>
    </source>
</evidence>
<reference evidence="6 7" key="1">
    <citation type="submission" date="2020-07" db="EMBL/GenBank/DDBJ databases">
        <title>Pseudogemmobacter sp. nov., isolated from poultry manure in Taiwan.</title>
        <authorList>
            <person name="Lin S.-Y."/>
            <person name="Tang Y.-S."/>
            <person name="Young C.-C."/>
        </authorList>
    </citation>
    <scope>NUCLEOTIDE SEQUENCE [LARGE SCALE GENOMIC DNA]</scope>
    <source>
        <strain evidence="6 7">CC-YST710</strain>
    </source>
</reference>
<keyword evidence="7" id="KW-1185">Reference proteome</keyword>